<dbReference type="EMBL" id="CP111022">
    <property type="protein sequence ID" value="WAR19747.1"/>
    <property type="molecule type" value="Genomic_DNA"/>
</dbReference>
<proteinExistence type="predicted"/>
<reference evidence="1" key="1">
    <citation type="submission" date="2022-11" db="EMBL/GenBank/DDBJ databases">
        <title>Centuries of genome instability and evolution in soft-shell clam transmissible cancer (bioRxiv).</title>
        <authorList>
            <person name="Hart S.F.M."/>
            <person name="Yonemitsu M.A."/>
            <person name="Giersch R.M."/>
            <person name="Beal B.F."/>
            <person name="Arriagada G."/>
            <person name="Davis B.W."/>
            <person name="Ostrander E.A."/>
            <person name="Goff S.P."/>
            <person name="Metzger M.J."/>
        </authorList>
    </citation>
    <scope>NUCLEOTIDE SEQUENCE</scope>
    <source>
        <strain evidence="1">MELC-2E11</strain>
        <tissue evidence="1">Siphon/mantle</tissue>
    </source>
</reference>
<gene>
    <name evidence="1" type="ORF">MAR_001585</name>
</gene>
<evidence type="ECO:0000313" key="1">
    <source>
        <dbReference type="EMBL" id="WAR19747.1"/>
    </source>
</evidence>
<accession>A0ABY7FC73</accession>
<organism evidence="1 2">
    <name type="scientific">Mya arenaria</name>
    <name type="common">Soft-shell clam</name>
    <dbReference type="NCBI Taxonomy" id="6604"/>
    <lineage>
        <taxon>Eukaryota</taxon>
        <taxon>Metazoa</taxon>
        <taxon>Spiralia</taxon>
        <taxon>Lophotrochozoa</taxon>
        <taxon>Mollusca</taxon>
        <taxon>Bivalvia</taxon>
        <taxon>Autobranchia</taxon>
        <taxon>Heteroconchia</taxon>
        <taxon>Euheterodonta</taxon>
        <taxon>Imparidentia</taxon>
        <taxon>Neoheterodontei</taxon>
        <taxon>Myida</taxon>
        <taxon>Myoidea</taxon>
        <taxon>Myidae</taxon>
        <taxon>Mya</taxon>
    </lineage>
</organism>
<protein>
    <submittedName>
        <fullName evidence="1">Uncharacterized protein</fullName>
    </submittedName>
</protein>
<sequence length="103" mass="11989">MILLYTDRQIDSINDLRVRFFIEKSSSNSLSIDPETLPPTSSATKYHSLRTYYQMLQWKGLDDNLCDNVCRTCDCRKLGLNCLSVCRYCDEACCNQLQLYNIE</sequence>
<dbReference type="Proteomes" id="UP001164746">
    <property type="component" value="Chromosome 11"/>
</dbReference>
<keyword evidence="2" id="KW-1185">Reference proteome</keyword>
<name>A0ABY7FC73_MYAAR</name>
<evidence type="ECO:0000313" key="2">
    <source>
        <dbReference type="Proteomes" id="UP001164746"/>
    </source>
</evidence>